<evidence type="ECO:0000256" key="2">
    <source>
        <dbReference type="ARBA" id="ARBA00023125"/>
    </source>
</evidence>
<sequence>MSDTEFAISASAGADRRDAWRAALSDAFGPFEVHHGRPGNFSGHVRYVRRASLQFNDLHYQGQKLERTAGNVSRLDQEFYTFGLPLAGPLAVQQQGREFQVEPGCVYLMNQSLPYQATAQGASGYRSLSVSFPRSALSQRDSRIGAFYKLRVDDGSPRGALLASYMDHLFKGMGGWSEAEVAELGERLIDLIVLFLVQPGQGYASESDSSVTVAHRQRVLAYIRQHLADPALSPQHVAQGCGVSVAYLHRILRAGGLSAESFIFELRLDKCRELLLNPLHRHRSIAELAYQVGFSHPSHFSRLFKRRFGVTPRDLRAGFQPGLSDPGQQQG</sequence>
<feature type="domain" description="HTH araC/xylS-type" evidence="4">
    <location>
        <begin position="217"/>
        <end position="318"/>
    </location>
</feature>
<dbReference type="InterPro" id="IPR020449">
    <property type="entry name" value="Tscrpt_reg_AraC-type_HTH"/>
</dbReference>
<name>A0A446C348_9BURK</name>
<dbReference type="SUPFAM" id="SSF46689">
    <property type="entry name" value="Homeodomain-like"/>
    <property type="match status" value="1"/>
</dbReference>
<keyword evidence="6" id="KW-1185">Reference proteome</keyword>
<keyword evidence="2" id="KW-0238">DNA-binding</keyword>
<dbReference type="Pfam" id="PF14525">
    <property type="entry name" value="AraC_binding_2"/>
    <property type="match status" value="1"/>
</dbReference>
<keyword evidence="1" id="KW-0805">Transcription regulation</keyword>
<dbReference type="InterPro" id="IPR009057">
    <property type="entry name" value="Homeodomain-like_sf"/>
</dbReference>
<dbReference type="PRINTS" id="PR00032">
    <property type="entry name" value="HTHARAC"/>
</dbReference>
<dbReference type="SUPFAM" id="SSF51215">
    <property type="entry name" value="Regulatory protein AraC"/>
    <property type="match status" value="1"/>
</dbReference>
<dbReference type="PROSITE" id="PS01124">
    <property type="entry name" value="HTH_ARAC_FAMILY_2"/>
    <property type="match status" value="1"/>
</dbReference>
<dbReference type="OrthoDB" id="9178898at2"/>
<dbReference type="GO" id="GO:0003700">
    <property type="term" value="F:DNA-binding transcription factor activity"/>
    <property type="evidence" value="ECO:0007669"/>
    <property type="project" value="InterPro"/>
</dbReference>
<dbReference type="Gene3D" id="1.10.10.60">
    <property type="entry name" value="Homeodomain-like"/>
    <property type="match status" value="1"/>
</dbReference>
<keyword evidence="3" id="KW-0804">Transcription</keyword>
<evidence type="ECO:0000313" key="6">
    <source>
        <dbReference type="Proteomes" id="UP000289184"/>
    </source>
</evidence>
<gene>
    <name evidence="5" type="primary">feaR_1</name>
    <name evidence="5" type="ORF">AGI3411_00403</name>
</gene>
<dbReference type="AlphaFoldDB" id="A0A446C348"/>
<evidence type="ECO:0000256" key="1">
    <source>
        <dbReference type="ARBA" id="ARBA00023015"/>
    </source>
</evidence>
<dbReference type="Proteomes" id="UP000289184">
    <property type="component" value="Unassembled WGS sequence"/>
</dbReference>
<dbReference type="InterPro" id="IPR050204">
    <property type="entry name" value="AraC_XylS_family_regulators"/>
</dbReference>
<proteinExistence type="predicted"/>
<evidence type="ECO:0000256" key="3">
    <source>
        <dbReference type="ARBA" id="ARBA00023163"/>
    </source>
</evidence>
<dbReference type="Pfam" id="PF12833">
    <property type="entry name" value="HTH_18"/>
    <property type="match status" value="1"/>
</dbReference>
<dbReference type="PANTHER" id="PTHR46796:SF6">
    <property type="entry name" value="ARAC SUBFAMILY"/>
    <property type="match status" value="1"/>
</dbReference>
<dbReference type="RefSeq" id="WP_129525743.1">
    <property type="nucleotide sequence ID" value="NZ_UFQB01000001.1"/>
</dbReference>
<dbReference type="InterPro" id="IPR037923">
    <property type="entry name" value="HTH-like"/>
</dbReference>
<organism evidence="5 6">
    <name type="scientific">Achromobacter agilis</name>
    <dbReference type="NCBI Taxonomy" id="1353888"/>
    <lineage>
        <taxon>Bacteria</taxon>
        <taxon>Pseudomonadati</taxon>
        <taxon>Pseudomonadota</taxon>
        <taxon>Betaproteobacteria</taxon>
        <taxon>Burkholderiales</taxon>
        <taxon>Alcaligenaceae</taxon>
        <taxon>Achromobacter</taxon>
    </lineage>
</organism>
<dbReference type="SMART" id="SM00342">
    <property type="entry name" value="HTH_ARAC"/>
    <property type="match status" value="1"/>
</dbReference>
<evidence type="ECO:0000313" key="5">
    <source>
        <dbReference type="EMBL" id="SSW62220.1"/>
    </source>
</evidence>
<evidence type="ECO:0000259" key="4">
    <source>
        <dbReference type="PROSITE" id="PS01124"/>
    </source>
</evidence>
<dbReference type="InterPro" id="IPR035418">
    <property type="entry name" value="AraC-bd_2"/>
</dbReference>
<dbReference type="InterPro" id="IPR018060">
    <property type="entry name" value="HTH_AraC"/>
</dbReference>
<accession>A0A446C348</accession>
<dbReference type="EMBL" id="UFQB01000001">
    <property type="protein sequence ID" value="SSW62220.1"/>
    <property type="molecule type" value="Genomic_DNA"/>
</dbReference>
<reference evidence="5 6" key="1">
    <citation type="submission" date="2018-07" db="EMBL/GenBank/DDBJ databases">
        <authorList>
            <person name="Peeters C."/>
        </authorList>
    </citation>
    <scope>NUCLEOTIDE SEQUENCE [LARGE SCALE GENOMIC DNA]</scope>
    <source>
        <strain evidence="5 6">LMG 3411</strain>
    </source>
</reference>
<dbReference type="GO" id="GO:0043565">
    <property type="term" value="F:sequence-specific DNA binding"/>
    <property type="evidence" value="ECO:0007669"/>
    <property type="project" value="InterPro"/>
</dbReference>
<dbReference type="PANTHER" id="PTHR46796">
    <property type="entry name" value="HTH-TYPE TRANSCRIPTIONAL ACTIVATOR RHAS-RELATED"/>
    <property type="match status" value="1"/>
</dbReference>
<protein>
    <submittedName>
        <fullName evidence="5">Transcriptional activator FeaR</fullName>
    </submittedName>
</protein>